<dbReference type="EMBL" id="LR899013">
    <property type="protein sequence ID" value="CAD7090722.1"/>
    <property type="molecule type" value="Genomic_DNA"/>
</dbReference>
<evidence type="ECO:0000256" key="6">
    <source>
        <dbReference type="ARBA" id="ARBA00023242"/>
    </source>
</evidence>
<evidence type="ECO:0000256" key="4">
    <source>
        <dbReference type="ARBA" id="ARBA00022691"/>
    </source>
</evidence>
<reference evidence="13 14" key="1">
    <citation type="submission" date="2020-11" db="EMBL/GenBank/DDBJ databases">
        <authorList>
            <person name="Wallbank WR R."/>
            <person name="Pardo Diaz C."/>
            <person name="Kozak K."/>
            <person name="Martin S."/>
            <person name="Jiggins C."/>
            <person name="Moest M."/>
            <person name="Warren A I."/>
            <person name="Generalovic N T."/>
            <person name="Byers J.R.P. K."/>
            <person name="Montejo-Kovacevich G."/>
            <person name="Yen C E."/>
        </authorList>
    </citation>
    <scope>NUCLEOTIDE SEQUENCE [LARGE SCALE GENOMIC DNA]</scope>
</reference>
<comment type="catalytic activity">
    <reaction evidence="11">
        <text>a uridine in tRNA + S-adenosyl-L-methionine = a 3-[(3S)-3-amino-3-carboxypropyl]uridine in tRNA + S-methyl-5'-thioadenosine + H(+)</text>
        <dbReference type="Rhea" id="RHEA:62432"/>
        <dbReference type="Rhea" id="RHEA-COMP:13339"/>
        <dbReference type="Rhea" id="RHEA-COMP:16092"/>
        <dbReference type="ChEBI" id="CHEBI:15378"/>
        <dbReference type="ChEBI" id="CHEBI:17509"/>
        <dbReference type="ChEBI" id="CHEBI:59789"/>
        <dbReference type="ChEBI" id="CHEBI:65315"/>
        <dbReference type="ChEBI" id="CHEBI:82930"/>
        <dbReference type="EC" id="2.5.1.25"/>
    </reaction>
</comment>
<dbReference type="FunCoup" id="A0A7R8Z2D3">
    <property type="interactions" value="1352"/>
</dbReference>
<dbReference type="InParanoid" id="A0A7R8Z2D3"/>
<dbReference type="PANTHER" id="PTHR15627">
    <property type="entry name" value="NATURAL KILLER CELL-SPECIFIC ANTIGEN KLIP1"/>
    <property type="match status" value="1"/>
</dbReference>
<evidence type="ECO:0000256" key="5">
    <source>
        <dbReference type="ARBA" id="ARBA00022694"/>
    </source>
</evidence>
<keyword evidence="5" id="KW-0819">tRNA processing</keyword>
<dbReference type="GO" id="GO:0016432">
    <property type="term" value="F:tRNA-uridine aminocarboxypropyltransferase activity"/>
    <property type="evidence" value="ECO:0007669"/>
    <property type="project" value="UniProtKB-EC"/>
</dbReference>
<organism evidence="13 14">
    <name type="scientific">Hermetia illucens</name>
    <name type="common">Black soldier fly</name>
    <dbReference type="NCBI Taxonomy" id="343691"/>
    <lineage>
        <taxon>Eukaryota</taxon>
        <taxon>Metazoa</taxon>
        <taxon>Ecdysozoa</taxon>
        <taxon>Arthropoda</taxon>
        <taxon>Hexapoda</taxon>
        <taxon>Insecta</taxon>
        <taxon>Pterygota</taxon>
        <taxon>Neoptera</taxon>
        <taxon>Endopterygota</taxon>
        <taxon>Diptera</taxon>
        <taxon>Brachycera</taxon>
        <taxon>Stratiomyomorpha</taxon>
        <taxon>Stratiomyidae</taxon>
        <taxon>Hermetiinae</taxon>
        <taxon>Hermetia</taxon>
    </lineage>
</organism>
<dbReference type="InterPro" id="IPR051521">
    <property type="entry name" value="tRNA_Mod/Golgi_Maint"/>
</dbReference>
<dbReference type="InterPro" id="IPR005636">
    <property type="entry name" value="DTW"/>
</dbReference>
<dbReference type="OMA" id="VNAWGLN"/>
<evidence type="ECO:0000313" key="14">
    <source>
        <dbReference type="Proteomes" id="UP000594454"/>
    </source>
</evidence>
<evidence type="ECO:0000256" key="8">
    <source>
        <dbReference type="ARBA" id="ARBA00038290"/>
    </source>
</evidence>
<keyword evidence="4" id="KW-0949">S-adenosyl-L-methionine</keyword>
<evidence type="ECO:0000256" key="3">
    <source>
        <dbReference type="ARBA" id="ARBA00022679"/>
    </source>
</evidence>
<dbReference type="GO" id="GO:0006400">
    <property type="term" value="P:tRNA modification"/>
    <property type="evidence" value="ECO:0007669"/>
    <property type="project" value="TreeGrafter"/>
</dbReference>
<comment type="subcellular location">
    <subcellularLocation>
        <location evidence="1">Nucleus</location>
    </subcellularLocation>
</comment>
<comment type="similarity">
    <text evidence="8">Belongs to the TDD superfamily. DTWD1 family.</text>
</comment>
<keyword evidence="14" id="KW-1185">Reference proteome</keyword>
<dbReference type="GO" id="GO:0005634">
    <property type="term" value="C:nucleus"/>
    <property type="evidence" value="ECO:0007669"/>
    <property type="project" value="UniProtKB-SubCell"/>
</dbReference>
<accession>A0A7R8Z2D3</accession>
<proteinExistence type="inferred from homology"/>
<evidence type="ECO:0000256" key="7">
    <source>
        <dbReference type="ARBA" id="ARBA00037050"/>
    </source>
</evidence>
<evidence type="ECO:0000259" key="12">
    <source>
        <dbReference type="SMART" id="SM01144"/>
    </source>
</evidence>
<evidence type="ECO:0000256" key="2">
    <source>
        <dbReference type="ARBA" id="ARBA00012386"/>
    </source>
</evidence>
<evidence type="ECO:0000256" key="11">
    <source>
        <dbReference type="ARBA" id="ARBA00048718"/>
    </source>
</evidence>
<name>A0A7R8Z2D3_HERIL</name>
<dbReference type="Pfam" id="PF03942">
    <property type="entry name" value="DTW"/>
    <property type="match status" value="1"/>
</dbReference>
<evidence type="ECO:0000256" key="9">
    <source>
        <dbReference type="ARBA" id="ARBA00039242"/>
    </source>
</evidence>
<protein>
    <recommendedName>
        <fullName evidence="9">tRNA-uridine aminocarboxypropyltransferase 1</fullName>
        <ecNumber evidence="2">2.5.1.25</ecNumber>
    </recommendedName>
    <alternativeName>
        <fullName evidence="10">DTW domain-containing protein 1</fullName>
    </alternativeName>
</protein>
<dbReference type="AlphaFoldDB" id="A0A7R8Z2D3"/>
<dbReference type="Proteomes" id="UP000594454">
    <property type="component" value="Chromosome 5"/>
</dbReference>
<sequence length="326" mass="37735">MTHPAATVAKERKYPFVNMKISDYSILTEIQDRSPCFKCGKSRKYFCYTCYVPIEQLCDRIPKVKLPVKVDIIKHPSEIGKSTAVHGPILAPEDVQIFTYPDIPDYSKEEGVVLIFPCATSLTISQLFDANVRTVRRDGFDVPKGYNMGTLLKVRLEEKREQSDRQEPESLEQYSIDSLPIKKAVFIDSTWNQSRGIYKDDRINCMKSVVLQNRISQFWRHQKGSPRWYLATIEAIHQFVLEVHINAWGLDRSYRGLDELEISEGYMAAVEAAGKIRDVDPSVPADTRTAPYKGQYDNLLYFFAHMYDLIHIYYDHNELKSYKRPI</sequence>
<dbReference type="OrthoDB" id="3173at2759"/>
<evidence type="ECO:0000256" key="1">
    <source>
        <dbReference type="ARBA" id="ARBA00004123"/>
    </source>
</evidence>
<dbReference type="EC" id="2.5.1.25" evidence="2"/>
<dbReference type="SMART" id="SM01144">
    <property type="entry name" value="DTW"/>
    <property type="match status" value="1"/>
</dbReference>
<comment type="function">
    <text evidence="7">Catalyzes the formation of 3-(3-amino-3-carboxypropyl)uridine (acp3U) at position 20 in the D-loop of several cytoplasmic tRNAs (acp3U(20)).</text>
</comment>
<evidence type="ECO:0000256" key="10">
    <source>
        <dbReference type="ARBA" id="ARBA00042508"/>
    </source>
</evidence>
<keyword evidence="3" id="KW-0808">Transferase</keyword>
<feature type="domain" description="DTW" evidence="12">
    <location>
        <begin position="43"/>
        <end position="315"/>
    </location>
</feature>
<keyword evidence="6" id="KW-0539">Nucleus</keyword>
<gene>
    <name evidence="13" type="ORF">HERILL_LOCUS13188</name>
</gene>
<evidence type="ECO:0000313" key="13">
    <source>
        <dbReference type="EMBL" id="CAD7090722.1"/>
    </source>
</evidence>
<dbReference type="PANTHER" id="PTHR15627:SF8">
    <property type="entry name" value="TRNA-URIDINE AMINOCARBOXYPROPYLTRANSFERASE 1"/>
    <property type="match status" value="1"/>
</dbReference>